<organism evidence="2 3">
    <name type="scientific">Giardia duodenalis assemblage B</name>
    <dbReference type="NCBI Taxonomy" id="1394984"/>
    <lineage>
        <taxon>Eukaryota</taxon>
        <taxon>Metamonada</taxon>
        <taxon>Diplomonadida</taxon>
        <taxon>Hexamitidae</taxon>
        <taxon>Giardiinae</taxon>
        <taxon>Giardia</taxon>
    </lineage>
</organism>
<comment type="caution">
    <text evidence="2">The sequence shown here is derived from an EMBL/GenBank/DDBJ whole genome shotgun (WGS) entry which is preliminary data.</text>
</comment>
<evidence type="ECO:0000313" key="2">
    <source>
        <dbReference type="EMBL" id="KWX12085.1"/>
    </source>
</evidence>
<gene>
    <name evidence="2" type="ORF">QR46_3928</name>
</gene>
<evidence type="ECO:0000259" key="1">
    <source>
        <dbReference type="SMART" id="SM01370"/>
    </source>
</evidence>
<dbReference type="InterPro" id="IPR006751">
    <property type="entry name" value="TAFII55_prot_cons_reg"/>
</dbReference>
<evidence type="ECO:0000313" key="3">
    <source>
        <dbReference type="Proteomes" id="UP000070089"/>
    </source>
</evidence>
<dbReference type="GO" id="GO:0006367">
    <property type="term" value="P:transcription initiation at RNA polymerase II promoter"/>
    <property type="evidence" value="ECO:0007669"/>
    <property type="project" value="InterPro"/>
</dbReference>
<dbReference type="AlphaFoldDB" id="A0A132NPP2"/>
<dbReference type="OrthoDB" id="153872at2759"/>
<dbReference type="EMBL" id="JXTI01000136">
    <property type="protein sequence ID" value="KWX12085.1"/>
    <property type="molecule type" value="Genomic_DNA"/>
</dbReference>
<accession>A0A132NPP2</accession>
<name>A0A132NPP2_GIAIN</name>
<reference evidence="2 3" key="1">
    <citation type="journal article" date="2015" name="Mol. Biochem. Parasitol.">
        <title>Identification of polymorphic genes for use in assemblage B genotyping assays through comparative genomics of multiple assemblage B Giardia duodenalis isolates.</title>
        <authorList>
            <person name="Wielinga C."/>
            <person name="Thompson R.C."/>
            <person name="Monis P."/>
            <person name="Ryan U."/>
        </authorList>
    </citation>
    <scope>NUCLEOTIDE SEQUENCE [LARGE SCALE GENOMIC DNA]</scope>
    <source>
        <strain evidence="2 3">BAH15c1</strain>
    </source>
</reference>
<dbReference type="Proteomes" id="UP000070089">
    <property type="component" value="Unassembled WGS sequence"/>
</dbReference>
<feature type="domain" description="TAFII55 protein conserved region" evidence="1">
    <location>
        <begin position="13"/>
        <end position="185"/>
    </location>
</feature>
<protein>
    <recommendedName>
        <fullName evidence="1">TAFII55 protein conserved region domain-containing protein</fullName>
    </recommendedName>
</protein>
<dbReference type="SMART" id="SM01370">
    <property type="entry name" value="TAFII55_N"/>
    <property type="match status" value="1"/>
</dbReference>
<proteinExistence type="predicted"/>
<dbReference type="CDD" id="cd08047">
    <property type="entry name" value="TAF7"/>
    <property type="match status" value="1"/>
</dbReference>
<dbReference type="GO" id="GO:0005669">
    <property type="term" value="C:transcription factor TFIID complex"/>
    <property type="evidence" value="ECO:0007669"/>
    <property type="project" value="InterPro"/>
</dbReference>
<dbReference type="VEuPathDB" id="GiardiaDB:QR46_3928"/>
<sequence>MTSVDMLKDDFLCQEQYIVELPDVVAEAARRNPDFAFEFVFDITGQSGEMHLLRQYDNLLRVYPFRVFKTPLTTESYVSADGDYYYKSADISDMIIVYEPDKIPKLFVDYEISQKVKLICSAAGNPVFDPSVNMSPHGLTPPTAWAPFHLWPNIPTRPSYFPPATDEVVVTFDEIHTDKKNQAGAKID</sequence>
<dbReference type="Pfam" id="PF04658">
    <property type="entry name" value="TAFII55_N"/>
    <property type="match status" value="1"/>
</dbReference>